<dbReference type="EMBL" id="LSRL02000986">
    <property type="protein sequence ID" value="TDG39526.1"/>
    <property type="molecule type" value="Genomic_DNA"/>
</dbReference>
<dbReference type="STRING" id="7232.A0A484ASU8"/>
<reference evidence="2 3" key="1">
    <citation type="journal article" date="2019" name="J. Hered.">
        <title>An Improved Genome Assembly for Drosophila navojoa, the Basal Species in the mojavensis Cluster.</title>
        <authorList>
            <person name="Vanderlinde T."/>
            <person name="Dupim E.G."/>
            <person name="Nazario-Yepiz N.O."/>
            <person name="Carvalho A.B."/>
        </authorList>
    </citation>
    <scope>NUCLEOTIDE SEQUENCE [LARGE SCALE GENOMIC DNA]</scope>
    <source>
        <strain evidence="2">Navoj_Jal97</strain>
        <tissue evidence="2">Whole organism</tissue>
    </source>
</reference>
<name>A0A484ASU8_DRONA</name>
<comment type="caution">
    <text evidence="2">The sequence shown here is derived from an EMBL/GenBank/DDBJ whole genome shotgun (WGS) entry which is preliminary data.</text>
</comment>
<accession>A0A484ASU8</accession>
<protein>
    <submittedName>
        <fullName evidence="2">Uncharacterized protein</fullName>
    </submittedName>
</protein>
<feature type="compositionally biased region" description="Acidic residues" evidence="1">
    <location>
        <begin position="62"/>
        <end position="71"/>
    </location>
</feature>
<evidence type="ECO:0000256" key="1">
    <source>
        <dbReference type="SAM" id="MobiDB-lite"/>
    </source>
</evidence>
<dbReference type="AlphaFoldDB" id="A0A484ASU8"/>
<feature type="compositionally biased region" description="Acidic residues" evidence="1">
    <location>
        <begin position="323"/>
        <end position="391"/>
    </location>
</feature>
<organism evidence="2 3">
    <name type="scientific">Drosophila navojoa</name>
    <name type="common">Fruit fly</name>
    <dbReference type="NCBI Taxonomy" id="7232"/>
    <lineage>
        <taxon>Eukaryota</taxon>
        <taxon>Metazoa</taxon>
        <taxon>Ecdysozoa</taxon>
        <taxon>Arthropoda</taxon>
        <taxon>Hexapoda</taxon>
        <taxon>Insecta</taxon>
        <taxon>Pterygota</taxon>
        <taxon>Neoptera</taxon>
        <taxon>Endopterygota</taxon>
        <taxon>Diptera</taxon>
        <taxon>Brachycera</taxon>
        <taxon>Muscomorpha</taxon>
        <taxon>Ephydroidea</taxon>
        <taxon>Drosophilidae</taxon>
        <taxon>Drosophila</taxon>
    </lineage>
</organism>
<dbReference type="OMA" id="YTFEERW"/>
<keyword evidence="3" id="KW-1185">Reference proteome</keyword>
<feature type="region of interest" description="Disordered" evidence="1">
    <location>
        <begin position="287"/>
        <end position="391"/>
    </location>
</feature>
<dbReference type="Proteomes" id="UP000295192">
    <property type="component" value="Unassembled WGS sequence"/>
</dbReference>
<proteinExistence type="predicted"/>
<feature type="compositionally biased region" description="Acidic residues" evidence="1">
    <location>
        <begin position="105"/>
        <end position="127"/>
    </location>
</feature>
<feature type="region of interest" description="Disordered" evidence="1">
    <location>
        <begin position="53"/>
        <end position="157"/>
    </location>
</feature>
<feature type="compositionally biased region" description="Basic and acidic residues" evidence="1">
    <location>
        <begin position="72"/>
        <end position="104"/>
    </location>
</feature>
<feature type="compositionally biased region" description="Acidic residues" evidence="1">
    <location>
        <begin position="136"/>
        <end position="146"/>
    </location>
</feature>
<evidence type="ECO:0000313" key="3">
    <source>
        <dbReference type="Proteomes" id="UP000295192"/>
    </source>
</evidence>
<evidence type="ECO:0000313" key="2">
    <source>
        <dbReference type="EMBL" id="TDG39526.1"/>
    </source>
</evidence>
<gene>
    <name evidence="2" type="ORF">AWZ03_014052</name>
</gene>
<sequence length="553" mass="65150">MNLYTFEERWIEEHPHDRYLPPFLGGPIDELFMCYKRVPRVEQLIPNLILATLPPKKNGDVGDVEDETGVEEEAKISEEEGDEKEEKKDNEDSEASEHSEHSEDNEKEEDEEENEEKSEQEEHEEYGENGGNGEKQDDEENEEGVEDSPGYSPRLLTLPKLETYREYHTEHLMRVAGRFVRVSEVPNRLFHIIYYFFTQVGTLKTMRVITDTSFYVLYKEPRDTLRALTLNNRRIPFLGEIVVLKCDLMKKSEMKKLRTEHVYKLDITAPSERDSDENINAAINYGESATHNDNETPNENDNESASNNDNDSDDYNDNSNDNDSNDTDTNDTDSDEGARDDDDGDEADDDGDDDDNGGDDEDDNDNDNDDDNDDDDEDEDDGDDGETGFDYDCEYAENLTHFDLNRMLISNDPYFTPIDPQEQLNAQNLTMDRWYSQNYNNNYSYNYSPNRNYDYDYDYNYGYYRNNYNNNYNNNFQNNVRNNFRNFQNLHNNLNQNYNNYRPVGFPPYVRVYTIRLPTLHQLKYWARELWLVTKLKARILFRYVMTNFFVFF</sequence>